<dbReference type="EMBL" id="ANOG01000181">
    <property type="protein sequence ID" value="EMI21873.1"/>
    <property type="molecule type" value="Genomic_DNA"/>
</dbReference>
<protein>
    <submittedName>
        <fullName evidence="1">Uncharacterized protein</fullName>
    </submittedName>
</protein>
<sequence length="59" mass="7071">MRLPVTFANHSTCRKLDAGEIKYRPSECRILRAYNAKLDEQLPHILERRTKRFGFWSYS</sequence>
<reference evidence="1 2" key="1">
    <citation type="journal article" date="2013" name="Mar. Genomics">
        <title>Expression of sulfatases in Rhodopirellula baltica and the diversity of sulfatases in the genus Rhodopirellula.</title>
        <authorList>
            <person name="Wegner C.E."/>
            <person name="Richter-Heitmann T."/>
            <person name="Klindworth A."/>
            <person name="Klockow C."/>
            <person name="Richter M."/>
            <person name="Achstetter T."/>
            <person name="Glockner F.O."/>
            <person name="Harder J."/>
        </authorList>
    </citation>
    <scope>NUCLEOTIDE SEQUENCE [LARGE SCALE GENOMIC DNA]</scope>
    <source>
        <strain evidence="1 2">SM1</strain>
    </source>
</reference>
<proteinExistence type="predicted"/>
<gene>
    <name evidence="1" type="ORF">RMSM_01202</name>
</gene>
<dbReference type="AlphaFoldDB" id="M5RRB3"/>
<comment type="caution">
    <text evidence="1">The sequence shown here is derived from an EMBL/GenBank/DDBJ whole genome shotgun (WGS) entry which is preliminary data.</text>
</comment>
<accession>M5RRB3</accession>
<keyword evidence="2" id="KW-1185">Reference proteome</keyword>
<evidence type="ECO:0000313" key="1">
    <source>
        <dbReference type="EMBL" id="EMI21873.1"/>
    </source>
</evidence>
<name>M5RRB3_9BACT</name>
<organism evidence="1 2">
    <name type="scientific">Rhodopirellula maiorica SM1</name>
    <dbReference type="NCBI Taxonomy" id="1265738"/>
    <lineage>
        <taxon>Bacteria</taxon>
        <taxon>Pseudomonadati</taxon>
        <taxon>Planctomycetota</taxon>
        <taxon>Planctomycetia</taxon>
        <taxon>Pirellulales</taxon>
        <taxon>Pirellulaceae</taxon>
        <taxon>Novipirellula</taxon>
    </lineage>
</organism>
<evidence type="ECO:0000313" key="2">
    <source>
        <dbReference type="Proteomes" id="UP000011991"/>
    </source>
</evidence>
<dbReference type="Proteomes" id="UP000011991">
    <property type="component" value="Unassembled WGS sequence"/>
</dbReference>